<reference evidence="1 2" key="1">
    <citation type="submission" date="2020-06" db="EMBL/GenBank/DDBJ databases">
        <authorList>
            <person name="Li R."/>
            <person name="Bekaert M."/>
        </authorList>
    </citation>
    <scope>NUCLEOTIDE SEQUENCE [LARGE SCALE GENOMIC DNA]</scope>
    <source>
        <strain evidence="2">wild</strain>
    </source>
</reference>
<organism evidence="1 2">
    <name type="scientific">Mytilus coruscus</name>
    <name type="common">Sea mussel</name>
    <dbReference type="NCBI Taxonomy" id="42192"/>
    <lineage>
        <taxon>Eukaryota</taxon>
        <taxon>Metazoa</taxon>
        <taxon>Spiralia</taxon>
        <taxon>Lophotrochozoa</taxon>
        <taxon>Mollusca</taxon>
        <taxon>Bivalvia</taxon>
        <taxon>Autobranchia</taxon>
        <taxon>Pteriomorphia</taxon>
        <taxon>Mytilida</taxon>
        <taxon>Mytiloidea</taxon>
        <taxon>Mytilidae</taxon>
        <taxon>Mytilinae</taxon>
        <taxon>Mytilus</taxon>
    </lineage>
</organism>
<evidence type="ECO:0000313" key="1">
    <source>
        <dbReference type="EMBL" id="CAC5415550.1"/>
    </source>
</evidence>
<gene>
    <name evidence="1" type="ORF">MCOR_48240</name>
</gene>
<keyword evidence="2" id="KW-1185">Reference proteome</keyword>
<accession>A0A6J8E506</accession>
<evidence type="ECO:0008006" key="3">
    <source>
        <dbReference type="Google" id="ProtNLM"/>
    </source>
</evidence>
<proteinExistence type="predicted"/>
<dbReference type="AlphaFoldDB" id="A0A6J8E506"/>
<protein>
    <recommendedName>
        <fullName evidence="3">DUF5641 domain-containing protein</fullName>
    </recommendedName>
</protein>
<dbReference type="EMBL" id="CACVKT020008448">
    <property type="protein sequence ID" value="CAC5415550.1"/>
    <property type="molecule type" value="Genomic_DNA"/>
</dbReference>
<name>A0A6J8E506_MYTCO</name>
<dbReference type="OrthoDB" id="5868911at2759"/>
<evidence type="ECO:0000313" key="2">
    <source>
        <dbReference type="Proteomes" id="UP000507470"/>
    </source>
</evidence>
<sequence>MWKLGKIVELIQSRDKEIRSARIKVASGKILGRPLNLLYPLEVDNGAEDIQSTNDMMSENKRTPRRTARVQKKFIRREYLYRHLQKIHGLDKVKSIRMAMESTRGDKNQQPSYYEDISEDDTIFDLIEELDFSDTSQTFDVDKIIPDENNN</sequence>
<dbReference type="Proteomes" id="UP000507470">
    <property type="component" value="Unassembled WGS sequence"/>
</dbReference>